<accession>A0A5J4UYG9</accession>
<evidence type="ECO:0008006" key="4">
    <source>
        <dbReference type="Google" id="ProtNLM"/>
    </source>
</evidence>
<comment type="caution">
    <text evidence="2">The sequence shown here is derived from an EMBL/GenBank/DDBJ whole genome shotgun (WGS) entry which is preliminary data.</text>
</comment>
<dbReference type="EMBL" id="SNRW01011701">
    <property type="protein sequence ID" value="KAA6374815.1"/>
    <property type="molecule type" value="Genomic_DNA"/>
</dbReference>
<feature type="compositionally biased region" description="Low complexity" evidence="1">
    <location>
        <begin position="83"/>
        <end position="92"/>
    </location>
</feature>
<evidence type="ECO:0000313" key="2">
    <source>
        <dbReference type="EMBL" id="KAA6374815.1"/>
    </source>
</evidence>
<reference evidence="2 3" key="1">
    <citation type="submission" date="2019-03" db="EMBL/GenBank/DDBJ databases">
        <title>Single cell metagenomics reveals metabolic interactions within the superorganism composed of flagellate Streblomastix strix and complex community of Bacteroidetes bacteria on its surface.</title>
        <authorList>
            <person name="Treitli S.C."/>
            <person name="Kolisko M."/>
            <person name="Husnik F."/>
            <person name="Keeling P."/>
            <person name="Hampl V."/>
        </authorList>
    </citation>
    <scope>NUCLEOTIDE SEQUENCE [LARGE SCALE GENOMIC DNA]</scope>
    <source>
        <strain evidence="2">ST1C</strain>
    </source>
</reference>
<dbReference type="Gene3D" id="3.30.70.330">
    <property type="match status" value="1"/>
</dbReference>
<feature type="region of interest" description="Disordered" evidence="1">
    <location>
        <begin position="83"/>
        <end position="104"/>
    </location>
</feature>
<protein>
    <recommendedName>
        <fullName evidence="4">RRM domain-containing protein</fullName>
    </recommendedName>
</protein>
<feature type="non-terminal residue" evidence="2">
    <location>
        <position position="104"/>
    </location>
</feature>
<sequence length="104" mass="11704">MAQTSLNESWTSGTLSQLQIRKLFLPLGASEVNMQNAPAGEDGGRAIIKFQTSYEAEKAQYVLNEKDIEGITLNVSFQQHRAQQQQQHIQSKQKVKTQEEGEQL</sequence>
<dbReference type="SUPFAM" id="SSF54928">
    <property type="entry name" value="RNA-binding domain, RBD"/>
    <property type="match status" value="1"/>
</dbReference>
<dbReference type="Proteomes" id="UP000324800">
    <property type="component" value="Unassembled WGS sequence"/>
</dbReference>
<dbReference type="GO" id="GO:0003676">
    <property type="term" value="F:nucleic acid binding"/>
    <property type="evidence" value="ECO:0007669"/>
    <property type="project" value="InterPro"/>
</dbReference>
<evidence type="ECO:0000256" key="1">
    <source>
        <dbReference type="SAM" id="MobiDB-lite"/>
    </source>
</evidence>
<dbReference type="InterPro" id="IPR012677">
    <property type="entry name" value="Nucleotide-bd_a/b_plait_sf"/>
</dbReference>
<dbReference type="InterPro" id="IPR035979">
    <property type="entry name" value="RBD_domain_sf"/>
</dbReference>
<dbReference type="CDD" id="cd00590">
    <property type="entry name" value="RRM_SF"/>
    <property type="match status" value="1"/>
</dbReference>
<organism evidence="2 3">
    <name type="scientific">Streblomastix strix</name>
    <dbReference type="NCBI Taxonomy" id="222440"/>
    <lineage>
        <taxon>Eukaryota</taxon>
        <taxon>Metamonada</taxon>
        <taxon>Preaxostyla</taxon>
        <taxon>Oxymonadida</taxon>
        <taxon>Streblomastigidae</taxon>
        <taxon>Streblomastix</taxon>
    </lineage>
</organism>
<evidence type="ECO:0000313" key="3">
    <source>
        <dbReference type="Proteomes" id="UP000324800"/>
    </source>
</evidence>
<proteinExistence type="predicted"/>
<gene>
    <name evidence="2" type="ORF">EZS28_029658</name>
</gene>
<dbReference type="AlphaFoldDB" id="A0A5J4UYG9"/>
<name>A0A5J4UYG9_9EUKA</name>